<dbReference type="GO" id="GO:0030420">
    <property type="term" value="P:establishment of competence for transformation"/>
    <property type="evidence" value="ECO:0007669"/>
    <property type="project" value="UniProtKB-KW"/>
</dbReference>
<proteinExistence type="predicted"/>
<comment type="caution">
    <text evidence="4">The sequence shown here is derived from an EMBL/GenBank/DDBJ whole genome shotgun (WGS) entry which is preliminary data.</text>
</comment>
<keyword evidence="3" id="KW-1133">Transmembrane helix</keyword>
<evidence type="ECO:0000256" key="2">
    <source>
        <dbReference type="ARBA" id="ARBA00023287"/>
    </source>
</evidence>
<keyword evidence="3" id="KW-0472">Membrane</keyword>
<dbReference type="AlphaFoldDB" id="A0A9D2A9X0"/>
<feature type="transmembrane region" description="Helical" evidence="3">
    <location>
        <begin position="7"/>
        <end position="28"/>
    </location>
</feature>
<dbReference type="InterPro" id="IPR045584">
    <property type="entry name" value="Pilin-like"/>
</dbReference>
<accession>A0A9D2A9X0</accession>
<reference evidence="4" key="1">
    <citation type="journal article" date="2021" name="PeerJ">
        <title>Extensive microbial diversity within the chicken gut microbiome revealed by metagenomics and culture.</title>
        <authorList>
            <person name="Gilroy R."/>
            <person name="Ravi A."/>
            <person name="Getino M."/>
            <person name="Pursley I."/>
            <person name="Horton D.L."/>
            <person name="Alikhan N.F."/>
            <person name="Baker D."/>
            <person name="Gharbi K."/>
            <person name="Hall N."/>
            <person name="Watson M."/>
            <person name="Adriaenssens E.M."/>
            <person name="Foster-Nyarko E."/>
            <person name="Jarju S."/>
            <person name="Secka A."/>
            <person name="Antonio M."/>
            <person name="Oren A."/>
            <person name="Chaudhuri R.R."/>
            <person name="La Ragione R."/>
            <person name="Hildebrand F."/>
            <person name="Pallen M.J."/>
        </authorList>
    </citation>
    <scope>NUCLEOTIDE SEQUENCE</scope>
    <source>
        <strain evidence="4">6627</strain>
    </source>
</reference>
<dbReference type="InterPro" id="IPR012902">
    <property type="entry name" value="N_methyl_site"/>
</dbReference>
<dbReference type="Proteomes" id="UP000823963">
    <property type="component" value="Unassembled WGS sequence"/>
</dbReference>
<dbReference type="PROSITE" id="PS00409">
    <property type="entry name" value="PROKAR_NTER_METHYL"/>
    <property type="match status" value="1"/>
</dbReference>
<reference evidence="4" key="2">
    <citation type="submission" date="2021-04" db="EMBL/GenBank/DDBJ databases">
        <authorList>
            <person name="Gilroy R."/>
        </authorList>
    </citation>
    <scope>NUCLEOTIDE SEQUENCE</scope>
    <source>
        <strain evidence="4">6627</strain>
    </source>
</reference>
<dbReference type="EMBL" id="DXFP01000042">
    <property type="protein sequence ID" value="HIX02063.1"/>
    <property type="molecule type" value="Genomic_DNA"/>
</dbReference>
<organism evidence="4 5">
    <name type="scientific">Candidatus Ligilactobacillus excrementigallinarum</name>
    <dbReference type="NCBI Taxonomy" id="2838641"/>
    <lineage>
        <taxon>Bacteria</taxon>
        <taxon>Bacillati</taxon>
        <taxon>Bacillota</taxon>
        <taxon>Bacilli</taxon>
        <taxon>Lactobacillales</taxon>
        <taxon>Lactobacillaceae</taxon>
        <taxon>Ligilactobacillus</taxon>
    </lineage>
</organism>
<keyword evidence="3" id="KW-0812">Transmembrane</keyword>
<evidence type="ECO:0000313" key="4">
    <source>
        <dbReference type="EMBL" id="HIX02063.1"/>
    </source>
</evidence>
<comment type="subcellular location">
    <subcellularLocation>
        <location evidence="1">Cell surface</location>
    </subcellularLocation>
</comment>
<sequence>MKKEIKGFTLIEMAIVLFIVSLLILIIIPNINHQR</sequence>
<dbReference type="Pfam" id="PF07963">
    <property type="entry name" value="N_methyl"/>
    <property type="match status" value="1"/>
</dbReference>
<name>A0A9D2A9X0_9LACO</name>
<dbReference type="NCBIfam" id="TIGR02532">
    <property type="entry name" value="IV_pilin_GFxxxE"/>
    <property type="match status" value="1"/>
</dbReference>
<dbReference type="GO" id="GO:0009986">
    <property type="term" value="C:cell surface"/>
    <property type="evidence" value="ECO:0007669"/>
    <property type="project" value="UniProtKB-SubCell"/>
</dbReference>
<feature type="non-terminal residue" evidence="4">
    <location>
        <position position="35"/>
    </location>
</feature>
<protein>
    <submittedName>
        <fullName evidence="4">Prepilin-type N-terminal cleavage/methylation domain-containing protein</fullName>
    </submittedName>
</protein>
<evidence type="ECO:0000256" key="3">
    <source>
        <dbReference type="SAM" id="Phobius"/>
    </source>
</evidence>
<dbReference type="SUPFAM" id="SSF54523">
    <property type="entry name" value="Pili subunits"/>
    <property type="match status" value="1"/>
</dbReference>
<gene>
    <name evidence="4" type="ORF">H9861_04840</name>
</gene>
<keyword evidence="2" id="KW-0178">Competence</keyword>
<evidence type="ECO:0000256" key="1">
    <source>
        <dbReference type="ARBA" id="ARBA00004241"/>
    </source>
</evidence>
<evidence type="ECO:0000313" key="5">
    <source>
        <dbReference type="Proteomes" id="UP000823963"/>
    </source>
</evidence>